<dbReference type="Gene3D" id="1.20.1730.10">
    <property type="entry name" value="Sodium/glucose cotransporter"/>
    <property type="match status" value="1"/>
</dbReference>
<keyword evidence="3" id="KW-0813">Transport</keyword>
<comment type="subcellular location">
    <subcellularLocation>
        <location evidence="1">Membrane</location>
        <topology evidence="1">Multi-pass membrane protein</topology>
    </subcellularLocation>
</comment>
<dbReference type="eggNOG" id="COG0591">
    <property type="taxonomic scope" value="Bacteria"/>
</dbReference>
<dbReference type="PROSITE" id="PS50283">
    <property type="entry name" value="NA_SOLUT_SYMP_3"/>
    <property type="match status" value="1"/>
</dbReference>
<dbReference type="InterPro" id="IPR001734">
    <property type="entry name" value="Na/solute_symporter"/>
</dbReference>
<dbReference type="Proteomes" id="UP000179145">
    <property type="component" value="Chromosome"/>
</dbReference>
<evidence type="ECO:0000313" key="9">
    <source>
        <dbReference type="Proteomes" id="UP000179145"/>
    </source>
</evidence>
<keyword evidence="9" id="KW-1185">Reference proteome</keyword>
<reference evidence="8 9" key="1">
    <citation type="journal article" date="2016" name="Microb. Cell Fact.">
        <title>Dissection of exopolysaccharide biosynthesis in Kozakia baliensis.</title>
        <authorList>
            <person name="Brandt J.U."/>
            <person name="Jakob F."/>
            <person name="Behr J."/>
            <person name="Geissler A.J."/>
            <person name="Vogel R.F."/>
        </authorList>
    </citation>
    <scope>NUCLEOTIDE SEQUENCE [LARGE SCALE GENOMIC DNA]</scope>
    <source>
        <strain evidence="8 9">DSM 14400</strain>
    </source>
</reference>
<accession>A0A1D8UR92</accession>
<evidence type="ECO:0000256" key="7">
    <source>
        <dbReference type="RuleBase" id="RU362091"/>
    </source>
</evidence>
<dbReference type="AlphaFoldDB" id="A0A1D8UR92"/>
<organism evidence="8 9">
    <name type="scientific">Kozakia baliensis</name>
    <dbReference type="NCBI Taxonomy" id="153496"/>
    <lineage>
        <taxon>Bacteria</taxon>
        <taxon>Pseudomonadati</taxon>
        <taxon>Pseudomonadota</taxon>
        <taxon>Alphaproteobacteria</taxon>
        <taxon>Acetobacterales</taxon>
        <taxon>Acetobacteraceae</taxon>
        <taxon>Kozakia</taxon>
    </lineage>
</organism>
<name>A0A1D8UR92_9PROT</name>
<evidence type="ECO:0000256" key="2">
    <source>
        <dbReference type="ARBA" id="ARBA00006434"/>
    </source>
</evidence>
<dbReference type="GO" id="GO:0005886">
    <property type="term" value="C:plasma membrane"/>
    <property type="evidence" value="ECO:0007669"/>
    <property type="project" value="TreeGrafter"/>
</dbReference>
<dbReference type="InterPro" id="IPR050277">
    <property type="entry name" value="Sodium:Solute_Symporter"/>
</dbReference>
<evidence type="ECO:0000256" key="6">
    <source>
        <dbReference type="ARBA" id="ARBA00023136"/>
    </source>
</evidence>
<comment type="similarity">
    <text evidence="2 7">Belongs to the sodium:solute symporter (SSF) (TC 2.A.21) family.</text>
</comment>
<evidence type="ECO:0000256" key="3">
    <source>
        <dbReference type="ARBA" id="ARBA00022448"/>
    </source>
</evidence>
<evidence type="ECO:0000256" key="5">
    <source>
        <dbReference type="ARBA" id="ARBA00022989"/>
    </source>
</evidence>
<gene>
    <name evidence="8" type="ORF">A0U89_02375</name>
</gene>
<dbReference type="PANTHER" id="PTHR48086:SF8">
    <property type="entry name" value="MONOCARBOXYLIC ACID PERMEASE"/>
    <property type="match status" value="1"/>
</dbReference>
<evidence type="ECO:0000256" key="1">
    <source>
        <dbReference type="ARBA" id="ARBA00004141"/>
    </source>
</evidence>
<keyword evidence="5" id="KW-1133">Transmembrane helix</keyword>
<dbReference type="KEGG" id="kba:A0U89_02375"/>
<dbReference type="PANTHER" id="PTHR48086">
    <property type="entry name" value="SODIUM/PROLINE SYMPORTER-RELATED"/>
    <property type="match status" value="1"/>
</dbReference>
<dbReference type="EMBL" id="CP014674">
    <property type="protein sequence ID" value="AOX16159.1"/>
    <property type="molecule type" value="Genomic_DNA"/>
</dbReference>
<dbReference type="InterPro" id="IPR038377">
    <property type="entry name" value="Na/Glc_symporter_sf"/>
</dbReference>
<evidence type="ECO:0000256" key="4">
    <source>
        <dbReference type="ARBA" id="ARBA00022692"/>
    </source>
</evidence>
<dbReference type="GO" id="GO:0022857">
    <property type="term" value="F:transmembrane transporter activity"/>
    <property type="evidence" value="ECO:0007669"/>
    <property type="project" value="InterPro"/>
</dbReference>
<keyword evidence="4" id="KW-0812">Transmembrane</keyword>
<evidence type="ECO:0000313" key="8">
    <source>
        <dbReference type="EMBL" id="AOX16159.1"/>
    </source>
</evidence>
<keyword evidence="6" id="KW-0472">Membrane</keyword>
<proteinExistence type="inferred from homology"/>
<protein>
    <submittedName>
        <fullName evidence="8">Uncharacterized protein</fullName>
    </submittedName>
</protein>
<dbReference type="Pfam" id="PF00474">
    <property type="entry name" value="SSF"/>
    <property type="match status" value="1"/>
</dbReference>
<dbReference type="STRING" id="153496.A0U89_02375"/>
<sequence length="481" mass="50448">MWPFLVASARGAALAVRVHSANKLLPLASVSLMTIAFLLVLLASFALALTSRQRGGDARAFFTAGGQLNTVLYFVLAVGETYSIGTVLGFPGGVYAKGSTLALWFVGYILLAFPVGFVLYPRLWRAGRACGAMTLPDLFRACFGSILLERVFALLLMLCLLPLGASQFIGLTTVLAQFDWTLPPDILLLGAALLTFLYIGISGLRAPAIVSLLKDFLVLVAIAAVAVAASLAWPNGAARPLKPALQPLPSLKGDSFVISTILVQALGFCVSPPTVASIFAAKSPLSIQRAQIFMPLYMALFPLLFIVAGYALTHTPQPPRPDATFLTAAKALLPSWGFGLTLAGAALSALVVLAGIGLALAAIVARNLVPHLNDTEQKRWGLVIVACYFVLSALGARHAGTLLTQLNTLFYLGVSQAVPGALAIAFDRPVSARRVGMGLAAGISIASVLKLGDIEIGGINPALPALLFNMLICFAPSAKKQ</sequence>